<reference evidence="2 3" key="1">
    <citation type="submission" date="2024-03" db="EMBL/GenBank/DDBJ databases">
        <authorList>
            <person name="Jo J.-H."/>
        </authorList>
    </citation>
    <scope>NUCLEOTIDE SEQUENCE [LARGE SCALE GENOMIC DNA]</scope>
    <source>
        <strain evidence="2 3">AS3R-12</strain>
    </source>
</reference>
<name>A0ABU8S940_9SPHN</name>
<comment type="caution">
    <text evidence="2">The sequence shown here is derived from an EMBL/GenBank/DDBJ whole genome shotgun (WGS) entry which is preliminary data.</text>
</comment>
<dbReference type="RefSeq" id="WP_339967141.1">
    <property type="nucleotide sequence ID" value="NZ_JBBHJY010000005.1"/>
</dbReference>
<feature type="domain" description="DUF2779" evidence="1">
    <location>
        <begin position="2"/>
        <end position="55"/>
    </location>
</feature>
<gene>
    <name evidence="2" type="ORF">WG900_11135</name>
</gene>
<protein>
    <submittedName>
        <fullName evidence="2">DUF2779 domain-containing protein</fullName>
    </submittedName>
</protein>
<accession>A0ABU8S940</accession>
<dbReference type="EMBL" id="JBBHJY010000005">
    <property type="protein sequence ID" value="MEJ6010471.1"/>
    <property type="molecule type" value="Genomic_DNA"/>
</dbReference>
<keyword evidence="3" id="KW-1185">Reference proteome</keyword>
<dbReference type="Pfam" id="PF11074">
    <property type="entry name" value="DUF2779"/>
    <property type="match status" value="1"/>
</dbReference>
<evidence type="ECO:0000313" key="3">
    <source>
        <dbReference type="Proteomes" id="UP001379235"/>
    </source>
</evidence>
<evidence type="ECO:0000259" key="1">
    <source>
        <dbReference type="Pfam" id="PF11074"/>
    </source>
</evidence>
<evidence type="ECO:0000313" key="2">
    <source>
        <dbReference type="EMBL" id="MEJ6010471.1"/>
    </source>
</evidence>
<proteinExistence type="predicted"/>
<dbReference type="Proteomes" id="UP001379235">
    <property type="component" value="Unassembled WGS sequence"/>
</dbReference>
<dbReference type="InterPro" id="IPR021301">
    <property type="entry name" value="DUF2779"/>
</dbReference>
<organism evidence="2 3">
    <name type="scientific">Novosphingobium aquae</name>
    <dbReference type="NCBI Taxonomy" id="3133435"/>
    <lineage>
        <taxon>Bacteria</taxon>
        <taxon>Pseudomonadati</taxon>
        <taxon>Pseudomonadota</taxon>
        <taxon>Alphaproteobacteria</taxon>
        <taxon>Sphingomonadales</taxon>
        <taxon>Sphingomonadaceae</taxon>
        <taxon>Novosphingobium</taxon>
    </lineage>
</organism>
<sequence>MIAWHAGFEHSRLLELAALFPDLAPALTSLAERLVDPLPVARRHYYHRDMMGSWSLKSVLPTLDPEGYSSLVEVRSGTDAQAGYLEAIDPATQPERQEFLQGALLDYCRRDTEAMMIVLDALTR</sequence>